<dbReference type="OrthoDB" id="10395135at2759"/>
<evidence type="ECO:0000313" key="3">
    <source>
        <dbReference type="Proteomes" id="UP000030747"/>
    </source>
</evidence>
<dbReference type="VEuPathDB" id="ToxoDB:ETH2_1060000"/>
<dbReference type="AlphaFoldDB" id="U6KS53"/>
<feature type="compositionally biased region" description="Basic and acidic residues" evidence="1">
    <location>
        <begin position="138"/>
        <end position="151"/>
    </location>
</feature>
<dbReference type="RefSeq" id="XP_013229101.1">
    <property type="nucleotide sequence ID" value="XM_013373647.1"/>
</dbReference>
<reference evidence="2" key="1">
    <citation type="submission" date="2013-10" db="EMBL/GenBank/DDBJ databases">
        <title>Genomic analysis of the causative agents of coccidiosis in chickens.</title>
        <authorList>
            <person name="Reid A.J."/>
            <person name="Blake D."/>
            <person name="Billington K."/>
            <person name="Browne H."/>
            <person name="Dunn M."/>
            <person name="Hung S."/>
            <person name="Kawahara F."/>
            <person name="Miranda-Saavedra D."/>
            <person name="Mourier T."/>
            <person name="Nagra H."/>
            <person name="Otto T.D."/>
            <person name="Rawlings N."/>
            <person name="Sanchez A."/>
            <person name="Sanders M."/>
            <person name="Subramaniam C."/>
            <person name="Tay Y."/>
            <person name="Dear P."/>
            <person name="Doerig C."/>
            <person name="Gruber A."/>
            <person name="Parkinson J."/>
            <person name="Shirley M."/>
            <person name="Wan K.L."/>
            <person name="Berriman M."/>
            <person name="Tomley F."/>
            <person name="Pain A."/>
        </authorList>
    </citation>
    <scope>NUCLEOTIDE SEQUENCE [LARGE SCALE GENOMIC DNA]</scope>
    <source>
        <strain evidence="2">Houghton</strain>
    </source>
</reference>
<organism evidence="2 3">
    <name type="scientific">Eimeria tenella</name>
    <name type="common">Coccidian parasite</name>
    <dbReference type="NCBI Taxonomy" id="5802"/>
    <lineage>
        <taxon>Eukaryota</taxon>
        <taxon>Sar</taxon>
        <taxon>Alveolata</taxon>
        <taxon>Apicomplexa</taxon>
        <taxon>Conoidasida</taxon>
        <taxon>Coccidia</taxon>
        <taxon>Eucoccidiorida</taxon>
        <taxon>Eimeriorina</taxon>
        <taxon>Eimeriidae</taxon>
        <taxon>Eimeria</taxon>
    </lineage>
</organism>
<feature type="compositionally biased region" description="Low complexity" evidence="1">
    <location>
        <begin position="114"/>
        <end position="137"/>
    </location>
</feature>
<dbReference type="Proteomes" id="UP000030747">
    <property type="component" value="Unassembled WGS sequence"/>
</dbReference>
<gene>
    <name evidence="2" type="ORF">ETH_00008165</name>
</gene>
<reference evidence="2" key="2">
    <citation type="submission" date="2013-10" db="EMBL/GenBank/DDBJ databases">
        <authorList>
            <person name="Aslett M."/>
        </authorList>
    </citation>
    <scope>NUCLEOTIDE SEQUENCE [LARGE SCALE GENOMIC DNA]</scope>
    <source>
        <strain evidence="2">Houghton</strain>
    </source>
</reference>
<proteinExistence type="predicted"/>
<protein>
    <submittedName>
        <fullName evidence="2">Uncharacterized protein</fullName>
    </submittedName>
</protein>
<sequence length="151" mass="17622">MEWLVSSSHLTSAGGVPFTRPYLQGCPITLQREREDVEDLLELKGQQQIIKEGGDRRELHALDSVARRVRRWCSKAFTDKIWWGGWDGQLTAADLSSLCDEATENDLDLRRQTGKQQQQQQRQQQQQGQPLEQQKQQQQHEQKQLEQKQQE</sequence>
<dbReference type="VEuPathDB" id="ToxoDB:ETH_00008165"/>
<feature type="region of interest" description="Disordered" evidence="1">
    <location>
        <begin position="106"/>
        <end position="151"/>
    </location>
</feature>
<name>U6KS53_EIMTE</name>
<accession>U6KS53</accession>
<dbReference type="GeneID" id="25250835"/>
<evidence type="ECO:0000256" key="1">
    <source>
        <dbReference type="SAM" id="MobiDB-lite"/>
    </source>
</evidence>
<dbReference type="EMBL" id="HG673825">
    <property type="protein sequence ID" value="CDJ38263.1"/>
    <property type="molecule type" value="Genomic_DNA"/>
</dbReference>
<keyword evidence="3" id="KW-1185">Reference proteome</keyword>
<evidence type="ECO:0000313" key="2">
    <source>
        <dbReference type="EMBL" id="CDJ38263.1"/>
    </source>
</evidence>